<dbReference type="Gene3D" id="3.30.70.60">
    <property type="match status" value="1"/>
</dbReference>
<dbReference type="GO" id="GO:0043683">
    <property type="term" value="P:type IV pilus assembly"/>
    <property type="evidence" value="ECO:0007669"/>
    <property type="project" value="InterPro"/>
</dbReference>
<accession>A0A855WVT4</accession>
<protein>
    <recommendedName>
        <fullName evidence="4">Pilus assembly protein PilO</fullName>
    </recommendedName>
</protein>
<name>A0A855WVT4_9BACT</name>
<dbReference type="PANTHER" id="PTHR39555:SF1">
    <property type="entry name" value="TYPE IV PILUS INNER MEMBRANE COMPONENT PILO"/>
    <property type="match status" value="1"/>
</dbReference>
<dbReference type="GO" id="GO:0043107">
    <property type="term" value="P:type IV pilus-dependent motility"/>
    <property type="evidence" value="ECO:0007669"/>
    <property type="project" value="InterPro"/>
</dbReference>
<proteinExistence type="predicted"/>
<dbReference type="Proteomes" id="UP000250918">
    <property type="component" value="Unassembled WGS sequence"/>
</dbReference>
<reference evidence="2 3" key="1">
    <citation type="journal article" date="2018" name="ISME J.">
        <title>A methanotrophic archaeon couples anaerobic oxidation of methane to Fe(III) reduction.</title>
        <authorList>
            <person name="Cai C."/>
            <person name="Leu A.O."/>
            <person name="Xie G.J."/>
            <person name="Guo J."/>
            <person name="Feng Y."/>
            <person name="Zhao J.X."/>
            <person name="Tyson G.W."/>
            <person name="Yuan Z."/>
            <person name="Hu S."/>
        </authorList>
    </citation>
    <scope>NUCLEOTIDE SEQUENCE [LARGE SCALE GENOMIC DNA]</scope>
    <source>
        <strain evidence="2">FeB_12</strain>
    </source>
</reference>
<dbReference type="Pfam" id="PF04350">
    <property type="entry name" value="PilO"/>
    <property type="match status" value="1"/>
</dbReference>
<keyword evidence="1" id="KW-0175">Coiled coil</keyword>
<feature type="coiled-coil region" evidence="1">
    <location>
        <begin position="54"/>
        <end position="81"/>
    </location>
</feature>
<evidence type="ECO:0000313" key="2">
    <source>
        <dbReference type="EMBL" id="PWB68201.1"/>
    </source>
</evidence>
<dbReference type="InterPro" id="IPR007445">
    <property type="entry name" value="PilO"/>
</dbReference>
<dbReference type="EMBL" id="PQAP01000211">
    <property type="protein sequence ID" value="PWB68201.1"/>
    <property type="molecule type" value="Genomic_DNA"/>
</dbReference>
<dbReference type="AlphaFoldDB" id="A0A855WVT4"/>
<organism evidence="2 3">
    <name type="scientific">candidate division GN15 bacterium</name>
    <dbReference type="NCBI Taxonomy" id="2072418"/>
    <lineage>
        <taxon>Bacteria</taxon>
        <taxon>candidate division GN15</taxon>
    </lineage>
</organism>
<dbReference type="PANTHER" id="PTHR39555">
    <property type="entry name" value="FIMBRIAL ASSEMBLY PROTEIN PILO-LIKE PROTEIN-RELATED"/>
    <property type="match status" value="1"/>
</dbReference>
<dbReference type="InterPro" id="IPR014717">
    <property type="entry name" value="Transl_elong_EF1B/ribsomal_bS6"/>
</dbReference>
<evidence type="ECO:0000256" key="1">
    <source>
        <dbReference type="SAM" id="Coils"/>
    </source>
</evidence>
<evidence type="ECO:0000313" key="3">
    <source>
        <dbReference type="Proteomes" id="UP000250918"/>
    </source>
</evidence>
<sequence>MDMRDSKTQKIALSALAFLAVVYLWYSRVYSKYDTQIAQKSQEFETITTNLKNVEMKAKSLDALQTEYAQLIERYHQIEALLPEVKQIPSMLVQLHTASSLTGTKIVSVQPLPVKEQEFYNVAAYEIELAGTYHDFGSFLSYVANFPFIANISNVDIKAKNVAISAGNAQQQEADNAPREVGKKKETMSAIFVLSTYYVKEEERLKELVL</sequence>
<gene>
    <name evidence="2" type="ORF">C3F09_12120</name>
</gene>
<comment type="caution">
    <text evidence="2">The sequence shown here is derived from an EMBL/GenBank/DDBJ whole genome shotgun (WGS) entry which is preliminary data.</text>
</comment>
<evidence type="ECO:0008006" key="4">
    <source>
        <dbReference type="Google" id="ProtNLM"/>
    </source>
</evidence>